<accession>A0A6L9S3M7</accession>
<sequence length="449" mass="48094">MTRYIGRRRFLAGASITAAAVLVTAGCGGTSATGETGDGQDTHDGTGEVQGDIVFAWWGGGARNEVTNAVADLFEEANPDVSVSRESADWGDYWDRLNVQASGGNMPCVTQTQARQLNDFASRNLLLPLDPMVESGAIDVSTIPDDVLDSGRGPDGELYMVPYGAAYDALMVNQTLAEETGAGVPPDGYDWEYFFDWLAEAQDDLPDDVAAANVGGGRPNYLIAYVQAHGEEMFADGQIGFPRELLVDFWTEWEELRESGVTNTADQWAEEPSASEQSYVAQGAVMADVQPGNYLTPAQDTMDGQDTGQQLVTVPLPSGPAGSGNVLITSGFSIPASCDNVSTAAAFVDFWINDDEGAEVFSSSNGAVTNADHLQQQIDNPELPELKRHELEVYEQIVGMSPPVIIYPPGYQATFEAAFTRAYEEIAFGRKSIEQAVDDFFAEANAGLG</sequence>
<dbReference type="SUPFAM" id="SSF53850">
    <property type="entry name" value="Periplasmic binding protein-like II"/>
    <property type="match status" value="1"/>
</dbReference>
<feature type="chain" id="PRO_5038430583" evidence="1">
    <location>
        <begin position="26"/>
        <end position="449"/>
    </location>
</feature>
<dbReference type="Pfam" id="PF13416">
    <property type="entry name" value="SBP_bac_8"/>
    <property type="match status" value="1"/>
</dbReference>
<dbReference type="EMBL" id="JAAGOA010000001">
    <property type="protein sequence ID" value="NED98569.1"/>
    <property type="molecule type" value="Genomic_DNA"/>
</dbReference>
<dbReference type="Proteomes" id="UP000475214">
    <property type="component" value="Unassembled WGS sequence"/>
</dbReference>
<dbReference type="InterPro" id="IPR006311">
    <property type="entry name" value="TAT_signal"/>
</dbReference>
<keyword evidence="3" id="KW-1185">Reference proteome</keyword>
<feature type="signal peptide" evidence="1">
    <location>
        <begin position="1"/>
        <end position="25"/>
    </location>
</feature>
<dbReference type="PROSITE" id="PS51318">
    <property type="entry name" value="TAT"/>
    <property type="match status" value="1"/>
</dbReference>
<dbReference type="RefSeq" id="WP_163730959.1">
    <property type="nucleotide sequence ID" value="NZ_JAAGOA010000001.1"/>
</dbReference>
<proteinExistence type="predicted"/>
<reference evidence="2 3" key="1">
    <citation type="submission" date="2020-02" db="EMBL/GenBank/DDBJ databases">
        <authorList>
            <person name="Li X.-J."/>
            <person name="Han X.-M."/>
        </authorList>
    </citation>
    <scope>NUCLEOTIDE SEQUENCE [LARGE SCALE GENOMIC DNA]</scope>
    <source>
        <strain evidence="2 3">CCTCC AB 2017055</strain>
    </source>
</reference>
<comment type="caution">
    <text evidence="2">The sequence shown here is derived from an EMBL/GenBank/DDBJ whole genome shotgun (WGS) entry which is preliminary data.</text>
</comment>
<dbReference type="InterPro" id="IPR006059">
    <property type="entry name" value="SBP"/>
</dbReference>
<dbReference type="Gene3D" id="3.40.190.10">
    <property type="entry name" value="Periplasmic binding protein-like II"/>
    <property type="match status" value="2"/>
</dbReference>
<evidence type="ECO:0000313" key="2">
    <source>
        <dbReference type="EMBL" id="NED98569.1"/>
    </source>
</evidence>
<evidence type="ECO:0000256" key="1">
    <source>
        <dbReference type="SAM" id="SignalP"/>
    </source>
</evidence>
<gene>
    <name evidence="2" type="ORF">G1H10_00115</name>
</gene>
<dbReference type="PANTHER" id="PTHR43649:SF12">
    <property type="entry name" value="DIACETYLCHITOBIOSE BINDING PROTEIN DASA"/>
    <property type="match status" value="1"/>
</dbReference>
<dbReference type="AlphaFoldDB" id="A0A6L9S3M7"/>
<organism evidence="2 3">
    <name type="scientific">Phytoactinopolyspora halotolerans</name>
    <dbReference type="NCBI Taxonomy" id="1981512"/>
    <lineage>
        <taxon>Bacteria</taxon>
        <taxon>Bacillati</taxon>
        <taxon>Actinomycetota</taxon>
        <taxon>Actinomycetes</taxon>
        <taxon>Jiangellales</taxon>
        <taxon>Jiangellaceae</taxon>
        <taxon>Phytoactinopolyspora</taxon>
    </lineage>
</organism>
<dbReference type="PANTHER" id="PTHR43649">
    <property type="entry name" value="ARABINOSE-BINDING PROTEIN-RELATED"/>
    <property type="match status" value="1"/>
</dbReference>
<name>A0A6L9S3M7_9ACTN</name>
<dbReference type="PROSITE" id="PS51257">
    <property type="entry name" value="PROKAR_LIPOPROTEIN"/>
    <property type="match status" value="1"/>
</dbReference>
<keyword evidence="1" id="KW-0732">Signal</keyword>
<evidence type="ECO:0000313" key="3">
    <source>
        <dbReference type="Proteomes" id="UP000475214"/>
    </source>
</evidence>
<dbReference type="InterPro" id="IPR050490">
    <property type="entry name" value="Bact_solute-bd_prot1"/>
</dbReference>
<protein>
    <submittedName>
        <fullName evidence="2">Carbohydrate ABC transporter substrate-binding protein</fullName>
    </submittedName>
</protein>